<proteinExistence type="predicted"/>
<keyword evidence="1" id="KW-0614">Plasmid</keyword>
<protein>
    <submittedName>
        <fullName evidence="1">Uncharacterized protein</fullName>
    </submittedName>
</protein>
<reference evidence="1" key="1">
    <citation type="submission" date="2015-06" db="EMBL/GenBank/DDBJ databases">
        <authorList>
            <person name="Joergensen T."/>
        </authorList>
    </citation>
    <scope>NUCLEOTIDE SEQUENCE</scope>
    <source>
        <plasmid evidence="1">pRGFK1377</plasmid>
    </source>
</reference>
<organism evidence="1">
    <name type="scientific">uncultured prokaryote</name>
    <dbReference type="NCBI Taxonomy" id="198431"/>
    <lineage>
        <taxon>unclassified sequences</taxon>
        <taxon>environmental samples</taxon>
    </lineage>
</organism>
<reference evidence="1" key="2">
    <citation type="submission" date="2015-07" db="EMBL/GenBank/DDBJ databases">
        <title>Plasmids, circular viruses and viroids from rat gut.</title>
        <authorList>
            <person name="Jorgensen T.J."/>
            <person name="Hansen M.A."/>
            <person name="Xu Z."/>
            <person name="Tabak M.A."/>
            <person name="Sorensen S.J."/>
            <person name="Hansen L.H."/>
        </authorList>
    </citation>
    <scope>NUCLEOTIDE SEQUENCE</scope>
    <source>
        <plasmid evidence="1">pRGFK1377</plasmid>
    </source>
</reference>
<sequence>MGDSIGTHGAGLWLERAEDALYTAFLEAVGAGDYAAADKWVDLLERLSIV</sequence>
<geneLocation type="plasmid" evidence="1">
    <name>pRGFK1377</name>
</geneLocation>
<accession>A0A0H5QMX7</accession>
<dbReference type="EMBL" id="LN853938">
    <property type="protein sequence ID" value="CRY97132.1"/>
    <property type="molecule type" value="Genomic_DNA"/>
</dbReference>
<dbReference type="AlphaFoldDB" id="A0A0H5QMX7"/>
<evidence type="ECO:0000313" key="1">
    <source>
        <dbReference type="EMBL" id="CRY97132.1"/>
    </source>
</evidence>
<name>A0A0H5QMX7_9ZZZZ</name>